<keyword evidence="2" id="KW-1185">Reference proteome</keyword>
<dbReference type="Proteomes" id="UP000400924">
    <property type="component" value="Unassembled WGS sequence"/>
</dbReference>
<dbReference type="GO" id="GO:0005524">
    <property type="term" value="F:ATP binding"/>
    <property type="evidence" value="ECO:0007669"/>
    <property type="project" value="UniProtKB-KW"/>
</dbReference>
<evidence type="ECO:0000313" key="2">
    <source>
        <dbReference type="Proteomes" id="UP000400924"/>
    </source>
</evidence>
<accession>A0A5N8XIZ5</accession>
<dbReference type="AlphaFoldDB" id="A0A5N8XIZ5"/>
<sequence length="29" mass="3138">DLTAPDFVSLRARLLTWLGVTHSPEGTPS</sequence>
<dbReference type="EMBL" id="VJZC01000140">
    <property type="protein sequence ID" value="MPY59443.1"/>
    <property type="molecule type" value="Genomic_DNA"/>
</dbReference>
<gene>
    <name evidence="1" type="ORF">FNH08_20435</name>
</gene>
<protein>
    <submittedName>
        <fullName evidence="1">Sulfonate ABC transporter ATP-binding protein</fullName>
    </submittedName>
</protein>
<keyword evidence="1" id="KW-0547">Nucleotide-binding</keyword>
<proteinExistence type="predicted"/>
<evidence type="ECO:0000313" key="1">
    <source>
        <dbReference type="EMBL" id="MPY59443.1"/>
    </source>
</evidence>
<reference evidence="1 2" key="1">
    <citation type="submission" date="2019-07" db="EMBL/GenBank/DDBJ databases">
        <title>New species of Amycolatopsis and Streptomyces.</title>
        <authorList>
            <person name="Duangmal K."/>
            <person name="Teo W.F.A."/>
            <person name="Lipun K."/>
        </authorList>
    </citation>
    <scope>NUCLEOTIDE SEQUENCE [LARGE SCALE GENOMIC DNA]</scope>
    <source>
        <strain evidence="1 2">NBRC 106415</strain>
    </source>
</reference>
<comment type="caution">
    <text evidence="1">The sequence shown here is derived from an EMBL/GenBank/DDBJ whole genome shotgun (WGS) entry which is preliminary data.</text>
</comment>
<organism evidence="1 2">
    <name type="scientific">Streptomyces spongiae</name>
    <dbReference type="NCBI Taxonomy" id="565072"/>
    <lineage>
        <taxon>Bacteria</taxon>
        <taxon>Bacillati</taxon>
        <taxon>Actinomycetota</taxon>
        <taxon>Actinomycetes</taxon>
        <taxon>Kitasatosporales</taxon>
        <taxon>Streptomycetaceae</taxon>
        <taxon>Streptomyces</taxon>
    </lineage>
</organism>
<feature type="non-terminal residue" evidence="1">
    <location>
        <position position="1"/>
    </location>
</feature>
<keyword evidence="1" id="KW-0067">ATP-binding</keyword>
<name>A0A5N8XIZ5_9ACTN</name>